<evidence type="ECO:0000313" key="4">
    <source>
        <dbReference type="EMBL" id="PSR27123.1"/>
    </source>
</evidence>
<comment type="similarity">
    <text evidence="1">Belongs to the short-chain dehydrogenases/reductases (SDR) family.</text>
</comment>
<evidence type="ECO:0000256" key="2">
    <source>
        <dbReference type="ARBA" id="ARBA00023002"/>
    </source>
</evidence>
<dbReference type="SUPFAM" id="SSF51735">
    <property type="entry name" value="NAD(P)-binding Rossmann-fold domains"/>
    <property type="match status" value="1"/>
</dbReference>
<dbReference type="InterPro" id="IPR036291">
    <property type="entry name" value="NAD(P)-bd_dom_sf"/>
</dbReference>
<gene>
    <name evidence="4" type="ORF">C7B43_12395</name>
</gene>
<keyword evidence="3" id="KW-0753">Steroid metabolism</keyword>
<dbReference type="EMBL" id="PXYT01000029">
    <property type="protein sequence ID" value="PSR27123.1"/>
    <property type="molecule type" value="Genomic_DNA"/>
</dbReference>
<evidence type="ECO:0000313" key="5">
    <source>
        <dbReference type="Proteomes" id="UP000242699"/>
    </source>
</evidence>
<organism evidence="4 5">
    <name type="scientific">Sulfobacillus benefaciens</name>
    <dbReference type="NCBI Taxonomy" id="453960"/>
    <lineage>
        <taxon>Bacteria</taxon>
        <taxon>Bacillati</taxon>
        <taxon>Bacillota</taxon>
        <taxon>Clostridia</taxon>
        <taxon>Eubacteriales</taxon>
        <taxon>Clostridiales Family XVII. Incertae Sedis</taxon>
        <taxon>Sulfobacillus</taxon>
    </lineage>
</organism>
<dbReference type="Gene3D" id="3.40.50.720">
    <property type="entry name" value="NAD(P)-binding Rossmann-like Domain"/>
    <property type="match status" value="1"/>
</dbReference>
<protein>
    <submittedName>
        <fullName evidence="4">Dehydrogenase</fullName>
    </submittedName>
</protein>
<evidence type="ECO:0000256" key="3">
    <source>
        <dbReference type="ARBA" id="ARBA00023221"/>
    </source>
</evidence>
<dbReference type="PANTHER" id="PTHR42879">
    <property type="entry name" value="3-OXOACYL-(ACYL-CARRIER-PROTEIN) REDUCTASE"/>
    <property type="match status" value="1"/>
</dbReference>
<sequence>MDRPFQGKTVLITGASRGIGRALAILLAEGGASVAINFRRNRERAEDVARAVRECGGDALLCQADLEDPDEIREMVEKTGRTFGKLDIFVANAAATAFKPLEDVKLHNIHRTMAITVDGFIVAVQEVVPWMGEGGRIVAVSGFDSMRFLPRHGVLGPAKAALEALVRYWATELADRGILVNAVCPGFVETDSAKFYCGAAWDDIKERVRDAVPLGRMADPSEVADVIRFFCSPAGSYVTGQTLVVDGGLTLRSAVEI</sequence>
<dbReference type="AlphaFoldDB" id="A0A2T2WY13"/>
<dbReference type="Pfam" id="PF13561">
    <property type="entry name" value="adh_short_C2"/>
    <property type="match status" value="1"/>
</dbReference>
<dbReference type="GO" id="GO:0016491">
    <property type="term" value="F:oxidoreductase activity"/>
    <property type="evidence" value="ECO:0007669"/>
    <property type="project" value="UniProtKB-KW"/>
</dbReference>
<keyword evidence="3" id="KW-0443">Lipid metabolism</keyword>
<dbReference type="PANTHER" id="PTHR42879:SF2">
    <property type="entry name" value="3-OXOACYL-[ACYL-CARRIER-PROTEIN] REDUCTASE FABG"/>
    <property type="match status" value="1"/>
</dbReference>
<keyword evidence="2" id="KW-0560">Oxidoreductase</keyword>
<dbReference type="InterPro" id="IPR002347">
    <property type="entry name" value="SDR_fam"/>
</dbReference>
<accession>A0A2T2WY13</accession>
<reference evidence="4 5" key="1">
    <citation type="journal article" date="2014" name="BMC Genomics">
        <title>Comparison of environmental and isolate Sulfobacillus genomes reveals diverse carbon, sulfur, nitrogen, and hydrogen metabolisms.</title>
        <authorList>
            <person name="Justice N.B."/>
            <person name="Norman A."/>
            <person name="Brown C.T."/>
            <person name="Singh A."/>
            <person name="Thomas B.C."/>
            <person name="Banfield J.F."/>
        </authorList>
    </citation>
    <scope>NUCLEOTIDE SEQUENCE [LARGE SCALE GENOMIC DNA]</scope>
    <source>
        <strain evidence="4">AMDSBA1</strain>
    </source>
</reference>
<dbReference type="FunFam" id="3.40.50.720:FF:000084">
    <property type="entry name" value="Short-chain dehydrogenase reductase"/>
    <property type="match status" value="1"/>
</dbReference>
<dbReference type="PRINTS" id="PR00081">
    <property type="entry name" value="GDHRDH"/>
</dbReference>
<evidence type="ECO:0000256" key="1">
    <source>
        <dbReference type="ARBA" id="ARBA00006484"/>
    </source>
</evidence>
<dbReference type="InterPro" id="IPR050259">
    <property type="entry name" value="SDR"/>
</dbReference>
<proteinExistence type="inferred from homology"/>
<dbReference type="Proteomes" id="UP000242699">
    <property type="component" value="Unassembled WGS sequence"/>
</dbReference>
<name>A0A2T2WY13_9FIRM</name>
<comment type="caution">
    <text evidence="4">The sequence shown here is derived from an EMBL/GenBank/DDBJ whole genome shotgun (WGS) entry which is preliminary data.</text>
</comment>
<dbReference type="GO" id="GO:0008206">
    <property type="term" value="P:bile acid metabolic process"/>
    <property type="evidence" value="ECO:0007669"/>
    <property type="project" value="UniProtKB-ARBA"/>
</dbReference>